<keyword evidence="5" id="KW-0624">Polysaccharide degradation</keyword>
<dbReference type="InterPro" id="IPR001919">
    <property type="entry name" value="CBD2"/>
</dbReference>
<dbReference type="InterPro" id="IPR008965">
    <property type="entry name" value="CBM2/CBM3_carb-bd_dom_sf"/>
</dbReference>
<dbReference type="Gene3D" id="2.60.40.10">
    <property type="entry name" value="Immunoglobulins"/>
    <property type="match status" value="1"/>
</dbReference>
<protein>
    <recommendedName>
        <fullName evidence="3">chitinase</fullName>
        <ecNumber evidence="3">3.2.1.14</ecNumber>
    </recommendedName>
</protein>
<dbReference type="Pfam" id="PF00704">
    <property type="entry name" value="Glyco_hydro_18"/>
    <property type="match status" value="1"/>
</dbReference>
<feature type="domain" description="CBM2" evidence="9">
    <location>
        <begin position="33"/>
        <end position="146"/>
    </location>
</feature>
<dbReference type="SMART" id="SM00636">
    <property type="entry name" value="Glyco_18"/>
    <property type="match status" value="1"/>
</dbReference>
<keyword evidence="8" id="KW-0732">Signal</keyword>
<comment type="caution">
    <text evidence="11">The sequence shown here is derived from an EMBL/GenBank/DDBJ whole genome shotgun (WGS) entry which is preliminary data.</text>
</comment>
<dbReference type="InterPro" id="IPR001223">
    <property type="entry name" value="Glyco_hydro18_cat"/>
</dbReference>
<evidence type="ECO:0000256" key="7">
    <source>
        <dbReference type="RuleBase" id="RU000489"/>
    </source>
</evidence>
<dbReference type="InterPro" id="IPR013783">
    <property type="entry name" value="Ig-like_fold"/>
</dbReference>
<feature type="domain" description="GH18" evidence="10">
    <location>
        <begin position="256"/>
        <end position="665"/>
    </location>
</feature>
<dbReference type="GO" id="GO:0006032">
    <property type="term" value="P:chitin catabolic process"/>
    <property type="evidence" value="ECO:0007669"/>
    <property type="project" value="UniProtKB-KW"/>
</dbReference>
<dbReference type="Proteomes" id="UP000483286">
    <property type="component" value="Unassembled WGS sequence"/>
</dbReference>
<name>A0A7C9LP38_9DEIO</name>
<dbReference type="InterPro" id="IPR012291">
    <property type="entry name" value="CBM2_carb-bd_dom_sf"/>
</dbReference>
<comment type="similarity">
    <text evidence="2">Belongs to the glycosyl hydrolase 18 family. Chitinase class II subfamily.</text>
</comment>
<evidence type="ECO:0000313" key="12">
    <source>
        <dbReference type="Proteomes" id="UP000483286"/>
    </source>
</evidence>
<evidence type="ECO:0000259" key="9">
    <source>
        <dbReference type="PROSITE" id="PS51173"/>
    </source>
</evidence>
<evidence type="ECO:0000256" key="1">
    <source>
        <dbReference type="ARBA" id="ARBA00000822"/>
    </source>
</evidence>
<dbReference type="Gene3D" id="3.20.20.80">
    <property type="entry name" value="Glycosidases"/>
    <property type="match status" value="1"/>
</dbReference>
<evidence type="ECO:0000256" key="8">
    <source>
        <dbReference type="SAM" id="SignalP"/>
    </source>
</evidence>
<organism evidence="11 12">
    <name type="scientific">Deinococcus arboris</name>
    <dbReference type="NCBI Taxonomy" id="2682977"/>
    <lineage>
        <taxon>Bacteria</taxon>
        <taxon>Thermotogati</taxon>
        <taxon>Deinococcota</taxon>
        <taxon>Deinococci</taxon>
        <taxon>Deinococcales</taxon>
        <taxon>Deinococcaceae</taxon>
        <taxon>Deinococcus</taxon>
    </lineage>
</organism>
<dbReference type="InterPro" id="IPR017853">
    <property type="entry name" value="GH"/>
</dbReference>
<evidence type="ECO:0000313" key="11">
    <source>
        <dbReference type="EMBL" id="MVN85681.1"/>
    </source>
</evidence>
<evidence type="ECO:0000256" key="3">
    <source>
        <dbReference type="ARBA" id="ARBA00012729"/>
    </source>
</evidence>
<keyword evidence="4 7" id="KW-0378">Hydrolase</keyword>
<dbReference type="GO" id="GO:0005975">
    <property type="term" value="P:carbohydrate metabolic process"/>
    <property type="evidence" value="ECO:0007669"/>
    <property type="project" value="InterPro"/>
</dbReference>
<dbReference type="PROSITE" id="PS51910">
    <property type="entry name" value="GH18_2"/>
    <property type="match status" value="1"/>
</dbReference>
<dbReference type="InterPro" id="IPR050314">
    <property type="entry name" value="Glycosyl_Hydrlase_18"/>
</dbReference>
<comment type="catalytic activity">
    <reaction evidence="1">
        <text>Random endo-hydrolysis of N-acetyl-beta-D-glucosaminide (1-&gt;4)-beta-linkages in chitin and chitodextrins.</text>
        <dbReference type="EC" id="3.2.1.14"/>
    </reaction>
</comment>
<dbReference type="PANTHER" id="PTHR11177:SF317">
    <property type="entry name" value="CHITINASE 12-RELATED"/>
    <property type="match status" value="1"/>
</dbReference>
<feature type="signal peptide" evidence="8">
    <location>
        <begin position="1"/>
        <end position="25"/>
    </location>
</feature>
<keyword evidence="5" id="KW-0119">Carbohydrate metabolism</keyword>
<gene>
    <name evidence="11" type="ORF">GO986_02765</name>
</gene>
<evidence type="ECO:0000256" key="6">
    <source>
        <dbReference type="ARBA" id="ARBA00023295"/>
    </source>
</evidence>
<dbReference type="AlphaFoldDB" id="A0A7C9LP38"/>
<dbReference type="SUPFAM" id="SSF51445">
    <property type="entry name" value="(Trans)glycosidases"/>
    <property type="match status" value="1"/>
</dbReference>
<dbReference type="PROSITE" id="PS01095">
    <property type="entry name" value="GH18_1"/>
    <property type="match status" value="1"/>
</dbReference>
<evidence type="ECO:0000259" key="10">
    <source>
        <dbReference type="PROSITE" id="PS51910"/>
    </source>
</evidence>
<keyword evidence="6 7" id="KW-0326">Glycosidase</keyword>
<dbReference type="SMART" id="SM00637">
    <property type="entry name" value="CBD_II"/>
    <property type="match status" value="1"/>
</dbReference>
<sequence length="665" mass="69046">MHKTAARFTALLALTLALGSCGTQAPVAHQATLQAQATGPTATFDSTGTWDTGFTGRITLTNPGPNAITGWTLKFKFNGNAAAGSSAWGAGGSITKDSSGLYTITPNAWGGATIPAGGSVTIGYDGSGQLTGVNTCTLNGASCADTTTPPPGGDTTAPTVSLSASPGTVTSAGNVTLTATASDNVGVTKVEFYQGTRLLSTDTTAPFTASEAVTSANNGSRSYSAKAFDAAGNTKTASSSVTVSIGSTPPPNTGGYKRVGYFTQWGIYQRNYQVKTMDISGTAATLTHINYAFGNIYNEGGTYRCNIVTRAESGNGDGGDGFADYGKSFDTATSVDGVADVWNQPLKGNFNQLKKLKAKYPGLKVLISLGGWTWSKHFSTAALTDASRKALVSSCIDVYIKGNLPVADGAGGPGAAAGVFDGIDIDWEYPGGGGLPTNSVSPQDKQNFTLLLQEFRRQLDAYKSGLLLTIAAPGGADKIANQDPAAYKNAVDWVNIMSYDFRGAWDATGPTNFHSNLYPSPNDPGTGVTKNYSVDTAVTAFLNAGMPANKLVIGVPFYGRGWTGVTNANSGLYQRATGAARGTYEAGYEDFKVLKTAPGTVYRDPVTKQMWKFDGTTFWSYDDPEVIATKMAYIKQKGLGGAMAWSLDGDDAQGTLAKAVANGLK</sequence>
<dbReference type="SUPFAM" id="SSF54556">
    <property type="entry name" value="Chitinase insertion domain"/>
    <property type="match status" value="1"/>
</dbReference>
<keyword evidence="5" id="KW-0146">Chitin degradation</keyword>
<dbReference type="CDD" id="cd06548">
    <property type="entry name" value="GH18_chitinase"/>
    <property type="match status" value="1"/>
</dbReference>
<dbReference type="RefSeq" id="WP_157457669.1">
    <property type="nucleotide sequence ID" value="NZ_WQLB01000002.1"/>
</dbReference>
<evidence type="ECO:0000256" key="4">
    <source>
        <dbReference type="ARBA" id="ARBA00022801"/>
    </source>
</evidence>
<reference evidence="11 12" key="1">
    <citation type="submission" date="2019-12" db="EMBL/GenBank/DDBJ databases">
        <title>Deinococcus sp. HMF7620 Genome sequencing and assembly.</title>
        <authorList>
            <person name="Kang H."/>
            <person name="Kim H."/>
            <person name="Joh K."/>
        </authorList>
    </citation>
    <scope>NUCLEOTIDE SEQUENCE [LARGE SCALE GENOMIC DNA]</scope>
    <source>
        <strain evidence="11 12">HMF7620</strain>
    </source>
</reference>
<feature type="chain" id="PRO_5028977255" description="chitinase" evidence="8">
    <location>
        <begin position="26"/>
        <end position="665"/>
    </location>
</feature>
<keyword evidence="12" id="KW-1185">Reference proteome</keyword>
<evidence type="ECO:0000256" key="5">
    <source>
        <dbReference type="ARBA" id="ARBA00023024"/>
    </source>
</evidence>
<dbReference type="PROSITE" id="PS51257">
    <property type="entry name" value="PROKAR_LIPOPROTEIN"/>
    <property type="match status" value="1"/>
</dbReference>
<dbReference type="GO" id="GO:0030247">
    <property type="term" value="F:polysaccharide binding"/>
    <property type="evidence" value="ECO:0007669"/>
    <property type="project" value="UniProtKB-UniRule"/>
</dbReference>
<dbReference type="GO" id="GO:0008843">
    <property type="term" value="F:endochitinase activity"/>
    <property type="evidence" value="ECO:0007669"/>
    <property type="project" value="UniProtKB-EC"/>
</dbReference>
<dbReference type="PROSITE" id="PS51173">
    <property type="entry name" value="CBM2"/>
    <property type="match status" value="1"/>
</dbReference>
<accession>A0A7C9LP38</accession>
<dbReference type="Gene3D" id="2.60.40.290">
    <property type="match status" value="1"/>
</dbReference>
<dbReference type="EMBL" id="WQLB01000002">
    <property type="protein sequence ID" value="MVN85681.1"/>
    <property type="molecule type" value="Genomic_DNA"/>
</dbReference>
<evidence type="ECO:0000256" key="2">
    <source>
        <dbReference type="ARBA" id="ARBA00009121"/>
    </source>
</evidence>
<dbReference type="Pfam" id="PF00553">
    <property type="entry name" value="CBM_2"/>
    <property type="match status" value="1"/>
</dbReference>
<dbReference type="InterPro" id="IPR001579">
    <property type="entry name" value="Glyco_hydro_18_chit_AS"/>
</dbReference>
<dbReference type="SUPFAM" id="SSF49384">
    <property type="entry name" value="Carbohydrate-binding domain"/>
    <property type="match status" value="1"/>
</dbReference>
<dbReference type="PANTHER" id="PTHR11177">
    <property type="entry name" value="CHITINASE"/>
    <property type="match status" value="1"/>
</dbReference>
<dbReference type="Pfam" id="PF17957">
    <property type="entry name" value="Big_7"/>
    <property type="match status" value="1"/>
</dbReference>
<dbReference type="GO" id="GO:0008061">
    <property type="term" value="F:chitin binding"/>
    <property type="evidence" value="ECO:0007669"/>
    <property type="project" value="InterPro"/>
</dbReference>
<dbReference type="InterPro" id="IPR029070">
    <property type="entry name" value="Chitinase_insertion_sf"/>
</dbReference>
<dbReference type="InterPro" id="IPR011583">
    <property type="entry name" value="Chitinase_II/V-like_cat"/>
</dbReference>
<dbReference type="Gene3D" id="3.10.50.10">
    <property type="match status" value="1"/>
</dbReference>
<dbReference type="EC" id="3.2.1.14" evidence="3"/>
<proteinExistence type="inferred from homology"/>